<dbReference type="AlphaFoldDB" id="A0AA38VHJ7"/>
<dbReference type="PANTHER" id="PTHR28058:SF1">
    <property type="entry name" value="SMALL RIBOSOMAL SUBUNIT PROTEIN BS1M"/>
    <property type="match status" value="1"/>
</dbReference>
<comment type="caution">
    <text evidence="1">The sequence shown here is derived from an EMBL/GenBank/DDBJ whole genome shotgun (WGS) entry which is preliminary data.</text>
</comment>
<evidence type="ECO:0008006" key="3">
    <source>
        <dbReference type="Google" id="ProtNLM"/>
    </source>
</evidence>
<gene>
    <name evidence="1" type="ORF">NKR19_g9293</name>
</gene>
<proteinExistence type="predicted"/>
<dbReference type="Pfam" id="PF11709">
    <property type="entry name" value="Mit_ribos_Mrp51"/>
    <property type="match status" value="1"/>
</dbReference>
<evidence type="ECO:0000313" key="1">
    <source>
        <dbReference type="EMBL" id="KAJ9132476.1"/>
    </source>
</evidence>
<dbReference type="InterPro" id="IPR016712">
    <property type="entry name" value="Rbsml_bS1m-like"/>
</dbReference>
<dbReference type="GO" id="GO:0070124">
    <property type="term" value="P:mitochondrial translational initiation"/>
    <property type="evidence" value="ECO:0007669"/>
    <property type="project" value="TreeGrafter"/>
</dbReference>
<accession>A0AA38VHJ7</accession>
<reference evidence="1" key="1">
    <citation type="submission" date="2022-07" db="EMBL/GenBank/DDBJ databases">
        <title>Fungi with potential for degradation of polypropylene.</title>
        <authorList>
            <person name="Gostincar C."/>
        </authorList>
    </citation>
    <scope>NUCLEOTIDE SEQUENCE</scope>
    <source>
        <strain evidence="1">EXF-13287</strain>
    </source>
</reference>
<keyword evidence="2" id="KW-1185">Reference proteome</keyword>
<organism evidence="1 2">
    <name type="scientific">Coniochaeta hoffmannii</name>
    <dbReference type="NCBI Taxonomy" id="91930"/>
    <lineage>
        <taxon>Eukaryota</taxon>
        <taxon>Fungi</taxon>
        <taxon>Dikarya</taxon>
        <taxon>Ascomycota</taxon>
        <taxon>Pezizomycotina</taxon>
        <taxon>Sordariomycetes</taxon>
        <taxon>Sordariomycetidae</taxon>
        <taxon>Coniochaetales</taxon>
        <taxon>Coniochaetaceae</taxon>
        <taxon>Coniochaeta</taxon>
    </lineage>
</organism>
<dbReference type="GO" id="GO:0005763">
    <property type="term" value="C:mitochondrial small ribosomal subunit"/>
    <property type="evidence" value="ECO:0007669"/>
    <property type="project" value="TreeGrafter"/>
</dbReference>
<protein>
    <recommendedName>
        <fullName evidence="3">Mitochondrial ribosomal protein MRP51</fullName>
    </recommendedName>
</protein>
<dbReference type="PANTHER" id="PTHR28058">
    <property type="entry name" value="37S RIBOSOMAL PROTEIN MRP51, MITOCHONDRIAL"/>
    <property type="match status" value="1"/>
</dbReference>
<evidence type="ECO:0000313" key="2">
    <source>
        <dbReference type="Proteomes" id="UP001174691"/>
    </source>
</evidence>
<name>A0AA38VHJ7_9PEZI</name>
<sequence>MASAKSVSPGAALLRTSRLFSLPAALPQPRRDEAANYVNHSETATEPYPTRQIIATTSWSRRIGDWGLKRPLPIKTTTKTTFPMIKVKQVDSIEAITDFGPATDHGITLRKFQEMNLPITIPNHKGGMNLPRKSVFEDDFDFTAVPAGAAKDDTDMRWKFKGPWLAGLTDGELQKYIQKHVKNRRPEFRLFLKTKLAQEMNETAAQKAKDSGEEAAPAEIDASKVTDVQLTNFLRRLREDRPRLYKLVSQFLDLAPIGPPTHSSDMWKAEYSTTPLTITAGNPYAKEGPPITHPSAGLSYLRTASFLENHPFYGPQAKHTPVEARVVAPRFSNGARGAKLGVGGFVTNVPGGESTFNMSRVSADIRQERTPGLERLDPSIKGGAKIWVEPLNATVNSKGQTIITVGETDRKAPEIAKELAGRDAVVEEPPVPAQQSRASVLQRQRPSLGASVLGSSRTYGLTPGDLVIEQ</sequence>
<dbReference type="GO" id="GO:0003735">
    <property type="term" value="F:structural constituent of ribosome"/>
    <property type="evidence" value="ECO:0007669"/>
    <property type="project" value="TreeGrafter"/>
</dbReference>
<dbReference type="EMBL" id="JANBVN010000217">
    <property type="protein sequence ID" value="KAJ9132476.1"/>
    <property type="molecule type" value="Genomic_DNA"/>
</dbReference>
<dbReference type="Proteomes" id="UP001174691">
    <property type="component" value="Unassembled WGS sequence"/>
</dbReference>